<evidence type="ECO:0000313" key="18">
    <source>
        <dbReference type="EMBL" id="NSJ50171.1"/>
    </source>
</evidence>
<dbReference type="GO" id="GO:0005524">
    <property type="term" value="F:ATP binding"/>
    <property type="evidence" value="ECO:0007669"/>
    <property type="project" value="UniProtKB-UniRule"/>
</dbReference>
<feature type="domain" description="Mur ligase C-terminal" evidence="15">
    <location>
        <begin position="357"/>
        <end position="484"/>
    </location>
</feature>
<reference evidence="18 19" key="1">
    <citation type="journal article" date="2020" name="Cell Host Microbe">
        <title>Functional and Genomic Variation between Human-Derived Isolates of Lachnospiraceae Reveals Inter- and Intra-Species Diversity.</title>
        <authorList>
            <person name="Sorbara M.T."/>
            <person name="Littmann E.R."/>
            <person name="Fontana E."/>
            <person name="Moody T.U."/>
            <person name="Kohout C.E."/>
            <person name="Gjonbalaj M."/>
            <person name="Eaton V."/>
            <person name="Seok R."/>
            <person name="Leiner I.M."/>
            <person name="Pamer E.G."/>
        </authorList>
    </citation>
    <scope>NUCLEOTIDE SEQUENCE [LARGE SCALE GENOMIC DNA]</scope>
    <source>
        <strain evidence="18 19">MSK.1.17</strain>
    </source>
</reference>
<dbReference type="Gene3D" id="3.40.1190.10">
    <property type="entry name" value="Mur-like, catalytic domain"/>
    <property type="match status" value="1"/>
</dbReference>
<evidence type="ECO:0000259" key="16">
    <source>
        <dbReference type="Pfam" id="PF08245"/>
    </source>
</evidence>
<dbReference type="Proteomes" id="UP000669239">
    <property type="component" value="Unassembled WGS sequence"/>
</dbReference>
<comment type="pathway">
    <text evidence="1 12 13">Cell wall biogenesis; peptidoglycan biosynthesis.</text>
</comment>
<evidence type="ECO:0000256" key="1">
    <source>
        <dbReference type="ARBA" id="ARBA00004752"/>
    </source>
</evidence>
<feature type="binding site" evidence="12">
    <location>
        <begin position="125"/>
        <end position="131"/>
    </location>
    <ligand>
        <name>ATP</name>
        <dbReference type="ChEBI" id="CHEBI:30616"/>
    </ligand>
</feature>
<evidence type="ECO:0000256" key="10">
    <source>
        <dbReference type="ARBA" id="ARBA00023306"/>
    </source>
</evidence>
<evidence type="ECO:0000256" key="3">
    <source>
        <dbReference type="ARBA" id="ARBA00022490"/>
    </source>
</evidence>
<evidence type="ECO:0000256" key="13">
    <source>
        <dbReference type="RuleBase" id="RU004135"/>
    </source>
</evidence>
<accession>A0AAW5BWF9</accession>
<sequence length="515" mass="56646">MVLRDWLKGLEYECIRGSLDTEVSEVVYDSRKAAPGAVFVCMAGTRVDSHRFVPDVLKAGVRVLVTERGIEEELGKAAEESGLTEEELSRVTVLQTGDGRHALALLSAARFDYPAAKMVTIGVTGTKGKTTTTHMIKTILEAAGKKVGMIGTTGTVIGDKVTPTMNTTPESWQLHQAFAQMADSGCQYMIMEVSSQGIKMHRVDGITFDYGIFTNISPDHIGPDEHADFAEYLYCKSRLLNMCRIGLVNRNDSHFEDIVRDADCELYTYSVTEERGGLHGSGESGADFTASDVRYVSQPDFVGTEFDVKGRYEMDVRLGIPGLFNVDNALAAVSVCSFLGLKKECVGHALEHIRVNGRMEIVHTSARCTVLVDYAHNAVSMESLLTTLRQYHPKRLVVVFGCGGNRSKDRRYTMGEIGGRLADLSIVTADNSRYEKVEDIIADIRGSIEKTGGAFLEIPDRREAIEYSISHAMPGDMIAVIGKGHEDYQEINGVRHHFLDREVIEEVVGKLGEEA</sequence>
<comment type="caution">
    <text evidence="12">Lacks conserved residue(s) required for the propagation of feature annotation.</text>
</comment>
<evidence type="ECO:0000256" key="8">
    <source>
        <dbReference type="ARBA" id="ARBA00022960"/>
    </source>
</evidence>
<proteinExistence type="inferred from homology"/>
<evidence type="ECO:0000256" key="11">
    <source>
        <dbReference type="ARBA" id="ARBA00023316"/>
    </source>
</evidence>
<evidence type="ECO:0000259" key="14">
    <source>
        <dbReference type="Pfam" id="PF01225"/>
    </source>
</evidence>
<evidence type="ECO:0000256" key="12">
    <source>
        <dbReference type="HAMAP-Rule" id="MF_00208"/>
    </source>
</evidence>
<feature type="modified residue" description="N6-carboxylysine" evidence="12">
    <location>
        <position position="236"/>
    </location>
</feature>
<feature type="binding site" evidence="12">
    <location>
        <position position="194"/>
    </location>
    <ligand>
        <name>UDP-N-acetyl-alpha-D-muramoyl-L-alanyl-D-glutamate</name>
        <dbReference type="ChEBI" id="CHEBI:83900"/>
    </ligand>
</feature>
<keyword evidence="12" id="KW-0460">Magnesium</keyword>
<dbReference type="EMBL" id="JAAITT010000022">
    <property type="protein sequence ID" value="NSJ50171.1"/>
    <property type="molecule type" value="Genomic_DNA"/>
</dbReference>
<evidence type="ECO:0000256" key="5">
    <source>
        <dbReference type="ARBA" id="ARBA00022618"/>
    </source>
</evidence>
<dbReference type="HAMAP" id="MF_00208">
    <property type="entry name" value="MurE"/>
    <property type="match status" value="1"/>
</dbReference>
<dbReference type="AlphaFoldDB" id="A0AAW5BWF9"/>
<keyword evidence="9 12" id="KW-0573">Peptidoglycan synthesis</keyword>
<dbReference type="SUPFAM" id="SSF63418">
    <property type="entry name" value="MurE/MurF N-terminal domain"/>
    <property type="match status" value="1"/>
</dbReference>
<dbReference type="GO" id="GO:0005737">
    <property type="term" value="C:cytoplasm"/>
    <property type="evidence" value="ECO:0007669"/>
    <property type="project" value="UniProtKB-SubCell"/>
</dbReference>
<dbReference type="InterPro" id="IPR000713">
    <property type="entry name" value="Mur_ligase_N"/>
</dbReference>
<keyword evidence="10 12" id="KW-0131">Cell cycle</keyword>
<comment type="PTM">
    <text evidence="12">Carboxylation is probably crucial for Mg(2+) binding and, consequently, for the gamma-phosphate positioning of ATP.</text>
</comment>
<comment type="function">
    <text evidence="12">Catalyzes the addition of an amino acid to the nucleotide precursor UDP-N-acetylmuramoyl-L-alanyl-D-glutamate (UMAG) in the biosynthesis of bacterial cell-wall peptidoglycan.</text>
</comment>
<keyword evidence="3 12" id="KW-0963">Cytoplasm</keyword>
<dbReference type="GO" id="GO:0051301">
    <property type="term" value="P:cell division"/>
    <property type="evidence" value="ECO:0007669"/>
    <property type="project" value="UniProtKB-KW"/>
</dbReference>
<dbReference type="EMBL" id="JAKNGE010000027">
    <property type="protein sequence ID" value="MCG4747663.1"/>
    <property type="molecule type" value="Genomic_DNA"/>
</dbReference>
<dbReference type="InterPro" id="IPR005761">
    <property type="entry name" value="UDP-N-AcMur-Glu-dNH2Pim_ligase"/>
</dbReference>
<dbReference type="GO" id="GO:0009252">
    <property type="term" value="P:peptidoglycan biosynthetic process"/>
    <property type="evidence" value="ECO:0007669"/>
    <property type="project" value="UniProtKB-UniRule"/>
</dbReference>
<dbReference type="InterPro" id="IPR036615">
    <property type="entry name" value="Mur_ligase_C_dom_sf"/>
</dbReference>
<evidence type="ECO:0000256" key="7">
    <source>
        <dbReference type="ARBA" id="ARBA00022840"/>
    </source>
</evidence>
<feature type="binding site" evidence="12">
    <location>
        <position position="30"/>
    </location>
    <ligand>
        <name>UDP-N-acetyl-alpha-D-muramoyl-L-alanyl-D-glutamate</name>
        <dbReference type="ChEBI" id="CHEBI:83900"/>
    </ligand>
</feature>
<dbReference type="Gene3D" id="3.40.1390.10">
    <property type="entry name" value="MurE/MurF, N-terminal domain"/>
    <property type="match status" value="1"/>
</dbReference>
<keyword evidence="7 12" id="KW-0067">ATP-binding</keyword>
<feature type="domain" description="Mur ligase N-terminal catalytic" evidence="14">
    <location>
        <begin position="23"/>
        <end position="109"/>
    </location>
</feature>
<reference evidence="18" key="2">
    <citation type="submission" date="2020-02" db="EMBL/GenBank/DDBJ databases">
        <authorList>
            <person name="Littmann E."/>
            <person name="Sorbara M."/>
        </authorList>
    </citation>
    <scope>NUCLEOTIDE SEQUENCE</scope>
    <source>
        <strain evidence="18">MSK.1.17</strain>
    </source>
</reference>
<reference evidence="17" key="3">
    <citation type="submission" date="2022-01" db="EMBL/GenBank/DDBJ databases">
        <title>Collection of gut derived symbiotic bacterial strains cultured from healthy donors.</title>
        <authorList>
            <person name="Lin H."/>
            <person name="Kohout C."/>
            <person name="Waligurski E."/>
            <person name="Pamer E.G."/>
        </authorList>
    </citation>
    <scope>NUCLEOTIDE SEQUENCE</scope>
    <source>
        <strain evidence="17">DFI.6.55</strain>
    </source>
</reference>
<evidence type="ECO:0000313" key="17">
    <source>
        <dbReference type="EMBL" id="MCG4747663.1"/>
    </source>
</evidence>
<keyword evidence="11 12" id="KW-0961">Cell wall biogenesis/degradation</keyword>
<keyword evidence="6 12" id="KW-0547">Nucleotide-binding</keyword>
<dbReference type="EC" id="6.3.2.-" evidence="12"/>
<dbReference type="PANTHER" id="PTHR23135:SF4">
    <property type="entry name" value="UDP-N-ACETYLMURAMOYL-L-ALANYL-D-GLUTAMATE--2,6-DIAMINOPIMELATE LIGASE MURE HOMOLOG, CHLOROPLASTIC"/>
    <property type="match status" value="1"/>
</dbReference>
<dbReference type="GO" id="GO:0008360">
    <property type="term" value="P:regulation of cell shape"/>
    <property type="evidence" value="ECO:0007669"/>
    <property type="project" value="UniProtKB-KW"/>
</dbReference>
<feature type="domain" description="Mur ligase central" evidence="16">
    <location>
        <begin position="123"/>
        <end position="335"/>
    </location>
</feature>
<dbReference type="RefSeq" id="WP_165642413.1">
    <property type="nucleotide sequence ID" value="NZ_CAXTHN010000004.1"/>
</dbReference>
<comment type="cofactor">
    <cofactor evidence="12">
        <name>Mg(2+)</name>
        <dbReference type="ChEBI" id="CHEBI:18420"/>
    </cofactor>
</comment>
<dbReference type="Proteomes" id="UP001299608">
    <property type="component" value="Unassembled WGS sequence"/>
</dbReference>
<dbReference type="GO" id="GO:0000287">
    <property type="term" value="F:magnesium ion binding"/>
    <property type="evidence" value="ECO:0007669"/>
    <property type="project" value="UniProtKB-UniRule"/>
</dbReference>
<evidence type="ECO:0000259" key="15">
    <source>
        <dbReference type="Pfam" id="PF02875"/>
    </source>
</evidence>
<keyword evidence="8 12" id="KW-0133">Cell shape</keyword>
<dbReference type="GO" id="GO:0004326">
    <property type="term" value="F:tetrahydrofolylpolyglutamate synthase activity"/>
    <property type="evidence" value="ECO:0007669"/>
    <property type="project" value="InterPro"/>
</dbReference>
<feature type="binding site" evidence="12">
    <location>
        <position position="202"/>
    </location>
    <ligand>
        <name>UDP-N-acetyl-alpha-D-muramoyl-L-alanyl-D-glutamate</name>
        <dbReference type="ChEBI" id="CHEBI:83900"/>
    </ligand>
</feature>
<dbReference type="SUPFAM" id="SSF53244">
    <property type="entry name" value="MurD-like peptide ligases, peptide-binding domain"/>
    <property type="match status" value="1"/>
</dbReference>
<dbReference type="InterPro" id="IPR013221">
    <property type="entry name" value="Mur_ligase_cen"/>
</dbReference>
<evidence type="ECO:0000313" key="19">
    <source>
        <dbReference type="Proteomes" id="UP000669239"/>
    </source>
</evidence>
<comment type="subcellular location">
    <subcellularLocation>
        <location evidence="12 13">Cytoplasm</location>
    </subcellularLocation>
</comment>
<dbReference type="InterPro" id="IPR018109">
    <property type="entry name" value="Folylpolyglutamate_synth_CS"/>
</dbReference>
<comment type="similarity">
    <text evidence="2 12">Belongs to the MurCDEF family. MurE subfamily.</text>
</comment>
<keyword evidence="19" id="KW-1185">Reference proteome</keyword>
<dbReference type="InterPro" id="IPR035911">
    <property type="entry name" value="MurE/MurF_N"/>
</dbReference>
<gene>
    <name evidence="12" type="primary">murE</name>
    <name evidence="18" type="ORF">G5B36_15880</name>
    <name evidence="17" type="ORF">L0N08_19725</name>
</gene>
<evidence type="ECO:0000256" key="6">
    <source>
        <dbReference type="ARBA" id="ARBA00022741"/>
    </source>
</evidence>
<dbReference type="Pfam" id="PF02875">
    <property type="entry name" value="Mur_ligase_C"/>
    <property type="match status" value="1"/>
</dbReference>
<dbReference type="PANTHER" id="PTHR23135">
    <property type="entry name" value="MUR LIGASE FAMILY MEMBER"/>
    <property type="match status" value="1"/>
</dbReference>
<feature type="binding site" evidence="12">
    <location>
        <position position="166"/>
    </location>
    <ligand>
        <name>UDP-N-acetyl-alpha-D-muramoyl-L-alanyl-D-glutamate</name>
        <dbReference type="ChEBI" id="CHEBI:83900"/>
    </ligand>
</feature>
<feature type="binding site" evidence="12">
    <location>
        <begin position="167"/>
        <end position="168"/>
    </location>
    <ligand>
        <name>UDP-N-acetyl-alpha-D-muramoyl-L-alanyl-D-glutamate</name>
        <dbReference type="ChEBI" id="CHEBI:83900"/>
    </ligand>
</feature>
<evidence type="ECO:0000256" key="9">
    <source>
        <dbReference type="ARBA" id="ARBA00022984"/>
    </source>
</evidence>
<dbReference type="PROSITE" id="PS01011">
    <property type="entry name" value="FOLYLPOLYGLU_SYNT_1"/>
    <property type="match status" value="1"/>
</dbReference>
<dbReference type="SUPFAM" id="SSF53623">
    <property type="entry name" value="MurD-like peptide ligases, catalytic domain"/>
    <property type="match status" value="1"/>
</dbReference>
<dbReference type="GO" id="GO:0071555">
    <property type="term" value="P:cell wall organization"/>
    <property type="evidence" value="ECO:0007669"/>
    <property type="project" value="UniProtKB-KW"/>
</dbReference>
<dbReference type="InterPro" id="IPR004101">
    <property type="entry name" value="Mur_ligase_C"/>
</dbReference>
<comment type="caution">
    <text evidence="17">The sequence shown here is derived from an EMBL/GenBank/DDBJ whole genome shotgun (WGS) entry which is preliminary data.</text>
</comment>
<protein>
    <recommendedName>
        <fullName evidence="12">UDP-N-acetylmuramyl-tripeptide synthetase</fullName>
        <ecNumber evidence="12">6.3.2.-</ecNumber>
    </recommendedName>
    <alternativeName>
        <fullName evidence="12">UDP-MurNAc-tripeptide synthetase</fullName>
    </alternativeName>
</protein>
<dbReference type="Pfam" id="PF01225">
    <property type="entry name" value="Mur_ligase"/>
    <property type="match status" value="1"/>
</dbReference>
<keyword evidence="5 12" id="KW-0132">Cell division</keyword>
<dbReference type="NCBIfam" id="NF001126">
    <property type="entry name" value="PRK00139.1-4"/>
    <property type="match status" value="1"/>
</dbReference>
<evidence type="ECO:0000256" key="4">
    <source>
        <dbReference type="ARBA" id="ARBA00022598"/>
    </source>
</evidence>
<organism evidence="17 20">
    <name type="scientific">Enterocloster aldenensis</name>
    <dbReference type="NCBI Taxonomy" id="358742"/>
    <lineage>
        <taxon>Bacteria</taxon>
        <taxon>Bacillati</taxon>
        <taxon>Bacillota</taxon>
        <taxon>Clostridia</taxon>
        <taxon>Lachnospirales</taxon>
        <taxon>Lachnospiraceae</taxon>
        <taxon>Enterocloster</taxon>
    </lineage>
</organism>
<dbReference type="Pfam" id="PF08245">
    <property type="entry name" value="Mur_ligase_M"/>
    <property type="match status" value="1"/>
</dbReference>
<evidence type="ECO:0000313" key="20">
    <source>
        <dbReference type="Proteomes" id="UP001299608"/>
    </source>
</evidence>
<dbReference type="NCBIfam" id="TIGR01085">
    <property type="entry name" value="murE"/>
    <property type="match status" value="1"/>
</dbReference>
<name>A0AAW5BWF9_9FIRM</name>
<dbReference type="Gene3D" id="3.90.190.20">
    <property type="entry name" value="Mur ligase, C-terminal domain"/>
    <property type="match status" value="1"/>
</dbReference>
<evidence type="ECO:0000256" key="2">
    <source>
        <dbReference type="ARBA" id="ARBA00005898"/>
    </source>
</evidence>
<keyword evidence="4 12" id="KW-0436">Ligase</keyword>
<dbReference type="InterPro" id="IPR036565">
    <property type="entry name" value="Mur-like_cat_sf"/>
</dbReference>